<dbReference type="SUPFAM" id="SSF55931">
    <property type="entry name" value="Glutamine synthetase/guanido kinase"/>
    <property type="match status" value="1"/>
</dbReference>
<dbReference type="Proteomes" id="UP000760480">
    <property type="component" value="Unassembled WGS sequence"/>
</dbReference>
<sequence length="483" mass="54028">MRAARMGQEISQSEFTHRDFERFGERLRRETAILRDWLRERRFTPVSGIAGFEVEAWLVDRTGQPVPLNQAFLERMADPLVVPELSVFNIELNTPPLALGGGALRRMHDNLESLWRRCQRVAAELDATVALIGILPTLRDTDLTVEHMSDRERYRAINDQILRRRHGQPMQLAIHGAETLCLSHPDVMLEAATTSFQAHLQVAPDQAAVFFNAALALSAPLVAATANSPLLFGKVLWEETRIRLFEQGVDLPGGASSNNPAYRRVTFGNDYVKASLLELFTENLAHYPPLLPVDLSAEPAERLPHLRLHNGTIWRWNRPLLGFEADGTPHLRIEHRAMPAGPSIPDLIANAALYHGLVHALARATPSVPVALPFAMSRANFYAAAQDGLRAEIVWLNGRRASLQQLLLEELLPLARRGLRALEIDAADADEYLGIVAARVDSGRTGSDWQRRFLARHGPNLNELTLAYLERQRSGKPVHEWAD</sequence>
<dbReference type="Gene3D" id="3.30.590.20">
    <property type="match status" value="1"/>
</dbReference>
<dbReference type="PIRSF" id="PIRSF012666">
    <property type="entry name" value="UCP012666"/>
    <property type="match status" value="1"/>
</dbReference>
<dbReference type="Pfam" id="PF04107">
    <property type="entry name" value="GCS2"/>
    <property type="match status" value="1"/>
</dbReference>
<name>A0ABX1TPB0_9GAMM</name>
<evidence type="ECO:0000313" key="2">
    <source>
        <dbReference type="Proteomes" id="UP000760480"/>
    </source>
</evidence>
<dbReference type="EMBL" id="SPMZ01000035">
    <property type="protein sequence ID" value="NMQ19953.1"/>
    <property type="molecule type" value="Genomic_DNA"/>
</dbReference>
<dbReference type="InterPro" id="IPR006336">
    <property type="entry name" value="GCS2"/>
</dbReference>
<evidence type="ECO:0000313" key="1">
    <source>
        <dbReference type="EMBL" id="NMQ19953.1"/>
    </source>
</evidence>
<organism evidence="1 2">
    <name type="scientific">Candidatus Competibacter phosphatis</name>
    <dbReference type="NCBI Taxonomy" id="221280"/>
    <lineage>
        <taxon>Bacteria</taxon>
        <taxon>Pseudomonadati</taxon>
        <taxon>Pseudomonadota</taxon>
        <taxon>Gammaproteobacteria</taxon>
        <taxon>Candidatus Competibacteraceae</taxon>
        <taxon>Candidatus Competibacter</taxon>
    </lineage>
</organism>
<dbReference type="InterPro" id="IPR050141">
    <property type="entry name" value="GCL_type2/YbdK_subfam"/>
</dbReference>
<protein>
    <submittedName>
        <fullName evidence="1">Glutamate--cysteine ligase</fullName>
    </submittedName>
</protein>
<gene>
    <name evidence="1" type="ORF">E4P82_12545</name>
</gene>
<keyword evidence="1" id="KW-0436">Ligase</keyword>
<dbReference type="InterPro" id="IPR014746">
    <property type="entry name" value="Gln_synth/guanido_kin_cat_dom"/>
</dbReference>
<comment type="caution">
    <text evidence="1">The sequence shown here is derived from an EMBL/GenBank/DDBJ whole genome shotgun (WGS) entry which is preliminary data.</text>
</comment>
<dbReference type="InterPro" id="IPR016602">
    <property type="entry name" value="UCP012666"/>
</dbReference>
<dbReference type="GO" id="GO:0016874">
    <property type="term" value="F:ligase activity"/>
    <property type="evidence" value="ECO:0007669"/>
    <property type="project" value="UniProtKB-KW"/>
</dbReference>
<accession>A0ABX1TPB0</accession>
<reference evidence="1 2" key="1">
    <citation type="submission" date="2019-03" db="EMBL/GenBank/DDBJ databases">
        <title>Metabolic reconstructions from genomes of highly enriched 'Candidatus Accumulibacter' and 'Candidatus Competibacter' bioreactor populations.</title>
        <authorList>
            <person name="Annavajhala M.K."/>
            <person name="Welles L."/>
            <person name="Abbas B."/>
            <person name="Sorokin D."/>
            <person name="Park H."/>
            <person name="Van Loosdrecht M."/>
            <person name="Chandran K."/>
        </authorList>
    </citation>
    <scope>NUCLEOTIDE SEQUENCE [LARGE SCALE GENOMIC DNA]</scope>
    <source>
        <strain evidence="1 2">SBR_G</strain>
    </source>
</reference>
<keyword evidence="2" id="KW-1185">Reference proteome</keyword>
<dbReference type="PANTHER" id="PTHR36510:SF3">
    <property type="entry name" value="CONSERVED PROTEIN"/>
    <property type="match status" value="1"/>
</dbReference>
<dbReference type="PANTHER" id="PTHR36510">
    <property type="entry name" value="GLUTAMATE--CYSTEINE LIGASE 2-RELATED"/>
    <property type="match status" value="1"/>
</dbReference>
<proteinExistence type="predicted"/>